<dbReference type="GO" id="GO:0006633">
    <property type="term" value="P:fatty acid biosynthetic process"/>
    <property type="evidence" value="ECO:0007669"/>
    <property type="project" value="TreeGrafter"/>
</dbReference>
<keyword evidence="3" id="KW-0812">Transmembrane</keyword>
<evidence type="ECO:0000256" key="2">
    <source>
        <dbReference type="ARBA" id="ARBA00022553"/>
    </source>
</evidence>
<accession>A0A8K0STY4</accession>
<feature type="domain" description="Ketosynthase family 3 (KS3)" evidence="4">
    <location>
        <begin position="1"/>
        <end position="116"/>
    </location>
</feature>
<dbReference type="SUPFAM" id="SSF53901">
    <property type="entry name" value="Thiolase-like"/>
    <property type="match status" value="1"/>
</dbReference>
<dbReference type="PROSITE" id="PS52004">
    <property type="entry name" value="KS3_2"/>
    <property type="match status" value="1"/>
</dbReference>
<dbReference type="EMBL" id="JAGPNK010000009">
    <property type="protein sequence ID" value="KAH7313902.1"/>
    <property type="molecule type" value="Genomic_DNA"/>
</dbReference>
<dbReference type="Gene3D" id="3.40.47.10">
    <property type="match status" value="1"/>
</dbReference>
<feature type="transmembrane region" description="Helical" evidence="3">
    <location>
        <begin position="37"/>
        <end position="61"/>
    </location>
</feature>
<protein>
    <submittedName>
        <fullName evidence="5">Thiolase-like protein</fullName>
    </submittedName>
</protein>
<keyword evidence="1" id="KW-0596">Phosphopantetheine</keyword>
<dbReference type="GO" id="GO:0044550">
    <property type="term" value="P:secondary metabolite biosynthetic process"/>
    <property type="evidence" value="ECO:0007669"/>
    <property type="project" value="TreeGrafter"/>
</dbReference>
<comment type="caution">
    <text evidence="5">The sequence shown here is derived from an EMBL/GenBank/DDBJ whole genome shotgun (WGS) entry which is preliminary data.</text>
</comment>
<keyword evidence="2" id="KW-0597">Phosphoprotein</keyword>
<dbReference type="PANTHER" id="PTHR43775:SF29">
    <property type="entry name" value="ASPERFURANONE POLYKETIDE SYNTHASE AFOG-RELATED"/>
    <property type="match status" value="1"/>
</dbReference>
<dbReference type="Pfam" id="PF16197">
    <property type="entry name" value="KAsynt_C_assoc"/>
    <property type="match status" value="1"/>
</dbReference>
<gene>
    <name evidence="5" type="ORF">B0I35DRAFT_355514</name>
</gene>
<keyword evidence="6" id="KW-1185">Reference proteome</keyword>
<dbReference type="InterPro" id="IPR016039">
    <property type="entry name" value="Thiolase-like"/>
</dbReference>
<dbReference type="OrthoDB" id="329835at2759"/>
<evidence type="ECO:0000256" key="3">
    <source>
        <dbReference type="SAM" id="Phobius"/>
    </source>
</evidence>
<keyword evidence="3" id="KW-1133">Transmembrane helix</keyword>
<dbReference type="InterPro" id="IPR032821">
    <property type="entry name" value="PKS_assoc"/>
</dbReference>
<organism evidence="5 6">
    <name type="scientific">Stachybotrys elegans</name>
    <dbReference type="NCBI Taxonomy" id="80388"/>
    <lineage>
        <taxon>Eukaryota</taxon>
        <taxon>Fungi</taxon>
        <taxon>Dikarya</taxon>
        <taxon>Ascomycota</taxon>
        <taxon>Pezizomycotina</taxon>
        <taxon>Sordariomycetes</taxon>
        <taxon>Hypocreomycetidae</taxon>
        <taxon>Hypocreales</taxon>
        <taxon>Stachybotryaceae</taxon>
        <taxon>Stachybotrys</taxon>
    </lineage>
</organism>
<dbReference type="AlphaFoldDB" id="A0A8K0STY4"/>
<dbReference type="GO" id="GO:0004312">
    <property type="term" value="F:fatty acid synthase activity"/>
    <property type="evidence" value="ECO:0007669"/>
    <property type="project" value="TreeGrafter"/>
</dbReference>
<evidence type="ECO:0000259" key="4">
    <source>
        <dbReference type="PROSITE" id="PS52004"/>
    </source>
</evidence>
<sequence>TGTPVGDPLEVTVVGKVFRVHCSADEPLIVGSNKSKIGHLGGASGLAGIIKAVLMLVSVFIPARATFRMLDPNIKADFYNIRFPTDFASWPAEGVRRISVNSFGFGGANTHVVLDDALHYLQHWGLSGCHSKTITNTGPNDAKESVNGEHLGGFNVNEVGNCVMQQVDYSTPVPGVSLSPKLLISSALDHDDSKEHPSL</sequence>
<evidence type="ECO:0000313" key="5">
    <source>
        <dbReference type="EMBL" id="KAH7313902.1"/>
    </source>
</evidence>
<evidence type="ECO:0000313" key="6">
    <source>
        <dbReference type="Proteomes" id="UP000813444"/>
    </source>
</evidence>
<evidence type="ECO:0000256" key="1">
    <source>
        <dbReference type="ARBA" id="ARBA00022450"/>
    </source>
</evidence>
<dbReference type="InterPro" id="IPR050091">
    <property type="entry name" value="PKS_NRPS_Biosynth_Enz"/>
</dbReference>
<reference evidence="5" key="1">
    <citation type="journal article" date="2021" name="Nat. Commun.">
        <title>Genetic determinants of endophytism in the Arabidopsis root mycobiome.</title>
        <authorList>
            <person name="Mesny F."/>
            <person name="Miyauchi S."/>
            <person name="Thiergart T."/>
            <person name="Pickel B."/>
            <person name="Atanasova L."/>
            <person name="Karlsson M."/>
            <person name="Huettel B."/>
            <person name="Barry K.W."/>
            <person name="Haridas S."/>
            <person name="Chen C."/>
            <person name="Bauer D."/>
            <person name="Andreopoulos W."/>
            <person name="Pangilinan J."/>
            <person name="LaButti K."/>
            <person name="Riley R."/>
            <person name="Lipzen A."/>
            <person name="Clum A."/>
            <person name="Drula E."/>
            <person name="Henrissat B."/>
            <person name="Kohler A."/>
            <person name="Grigoriev I.V."/>
            <person name="Martin F.M."/>
            <person name="Hacquard S."/>
        </authorList>
    </citation>
    <scope>NUCLEOTIDE SEQUENCE</scope>
    <source>
        <strain evidence="5">MPI-CAGE-CH-0235</strain>
    </source>
</reference>
<feature type="non-terminal residue" evidence="5">
    <location>
        <position position="1"/>
    </location>
</feature>
<dbReference type="InterPro" id="IPR020841">
    <property type="entry name" value="PKS_Beta-ketoAc_synthase_dom"/>
</dbReference>
<dbReference type="Pfam" id="PF02801">
    <property type="entry name" value="Ketoacyl-synt_C"/>
    <property type="match status" value="1"/>
</dbReference>
<dbReference type="InterPro" id="IPR014031">
    <property type="entry name" value="Ketoacyl_synth_C"/>
</dbReference>
<dbReference type="PANTHER" id="PTHR43775">
    <property type="entry name" value="FATTY ACID SYNTHASE"/>
    <property type="match status" value="1"/>
</dbReference>
<keyword evidence="3" id="KW-0472">Membrane</keyword>
<proteinExistence type="predicted"/>
<dbReference type="Proteomes" id="UP000813444">
    <property type="component" value="Unassembled WGS sequence"/>
</dbReference>
<name>A0A8K0STY4_9HYPO</name>